<dbReference type="InterPro" id="IPR050910">
    <property type="entry name" value="JMJD6_ArgDemeth/LysHydrox"/>
</dbReference>
<dbReference type="InterPro" id="IPR041667">
    <property type="entry name" value="Cupin_8"/>
</dbReference>
<dbReference type="RefSeq" id="WP_220251325.1">
    <property type="nucleotide sequence ID" value="NZ_JAICCF010000003.1"/>
</dbReference>
<dbReference type="SUPFAM" id="SSF51197">
    <property type="entry name" value="Clavaminate synthase-like"/>
    <property type="match status" value="1"/>
</dbReference>
<dbReference type="PANTHER" id="PTHR12480:SF6">
    <property type="entry name" value="2-OXOGLUTARATE AND IRON-DEPENDENT OXYGENASE JMJD4"/>
    <property type="match status" value="1"/>
</dbReference>
<dbReference type="PROSITE" id="PS51184">
    <property type="entry name" value="JMJC"/>
    <property type="match status" value="1"/>
</dbReference>
<dbReference type="InterPro" id="IPR003347">
    <property type="entry name" value="JmjC_dom"/>
</dbReference>
<evidence type="ECO:0000313" key="3">
    <source>
        <dbReference type="Proteomes" id="UP000812961"/>
    </source>
</evidence>
<dbReference type="Pfam" id="PF13621">
    <property type="entry name" value="Cupin_8"/>
    <property type="match status" value="1"/>
</dbReference>
<reference evidence="2 3" key="1">
    <citation type="submission" date="2021-08" db="EMBL/GenBank/DDBJ databases">
        <title>The genome sequence of Chitinophaga sp. B61.</title>
        <authorList>
            <person name="Zhang X."/>
        </authorList>
    </citation>
    <scope>NUCLEOTIDE SEQUENCE [LARGE SCALE GENOMIC DNA]</scope>
    <source>
        <strain evidence="2 3">B61</strain>
    </source>
</reference>
<organism evidence="2 3">
    <name type="scientific">Chitinophaga rhizophila</name>
    <dbReference type="NCBI Taxonomy" id="2866212"/>
    <lineage>
        <taxon>Bacteria</taxon>
        <taxon>Pseudomonadati</taxon>
        <taxon>Bacteroidota</taxon>
        <taxon>Chitinophagia</taxon>
        <taxon>Chitinophagales</taxon>
        <taxon>Chitinophagaceae</taxon>
        <taxon>Chitinophaga</taxon>
    </lineage>
</organism>
<proteinExistence type="predicted"/>
<gene>
    <name evidence="2" type="ORF">K1Y79_16800</name>
</gene>
<evidence type="ECO:0000313" key="2">
    <source>
        <dbReference type="EMBL" id="MBW8686001.1"/>
    </source>
</evidence>
<dbReference type="Proteomes" id="UP000812961">
    <property type="component" value="Unassembled WGS sequence"/>
</dbReference>
<dbReference type="PANTHER" id="PTHR12480">
    <property type="entry name" value="ARGININE DEMETHYLASE AND LYSYL-HYDROXYLASE JMJD"/>
    <property type="match status" value="1"/>
</dbReference>
<dbReference type="SMART" id="SM00558">
    <property type="entry name" value="JmjC"/>
    <property type="match status" value="1"/>
</dbReference>
<dbReference type="EMBL" id="JAICCF010000003">
    <property type="protein sequence ID" value="MBW8686001.1"/>
    <property type="molecule type" value="Genomic_DNA"/>
</dbReference>
<dbReference type="Gene3D" id="2.60.120.650">
    <property type="entry name" value="Cupin"/>
    <property type="match status" value="1"/>
</dbReference>
<keyword evidence="3" id="KW-1185">Reference proteome</keyword>
<accession>A0ABS7GF34</accession>
<name>A0ABS7GF34_9BACT</name>
<comment type="caution">
    <text evidence="2">The sequence shown here is derived from an EMBL/GenBank/DDBJ whole genome shotgun (WGS) entry which is preliminary data.</text>
</comment>
<feature type="domain" description="JmjC" evidence="1">
    <location>
        <begin position="98"/>
        <end position="251"/>
    </location>
</feature>
<sequence>MDMLPIFRQQRDILRASTPDQFIDKNLPVLYEGIMHQWASYPKWNIQYLADTFGNYKISADRNINGQISYIQAPMKDYAGYIRDTADPIPYYGKSTMHLKTHMNLEYQTPDAFNCWYKAYYTAQSATRKIDLSSLYFGPRGARSTIHQDIWGTSFWNALYEGRKLWLFFPQEQEHLLYNGEFDPLTADIASYPLLGEAEPIICIQEPGELIYCPANIWHWAYVLEPGLALSENFINEDNYLHVLQYFQRMGYTNAEQKMKDIANTFLNKQ</sequence>
<evidence type="ECO:0000259" key="1">
    <source>
        <dbReference type="PROSITE" id="PS51184"/>
    </source>
</evidence>
<protein>
    <submittedName>
        <fullName evidence="2">Cupin-like domain-containing protein</fullName>
    </submittedName>
</protein>